<dbReference type="InterPro" id="IPR028146">
    <property type="entry name" value="PRKCSH_N"/>
</dbReference>
<dbReference type="InterPro" id="IPR013780">
    <property type="entry name" value="Glyco_hydro_b"/>
</dbReference>
<keyword evidence="9" id="KW-0325">Glycoprotein</keyword>
<dbReference type="PROSITE" id="PS00129">
    <property type="entry name" value="GLYCOSYL_HYDROL_F31_1"/>
    <property type="match status" value="1"/>
</dbReference>
<comment type="subcellular location">
    <subcellularLocation>
        <location evidence="1">Endoplasmic reticulum</location>
    </subcellularLocation>
</comment>
<dbReference type="CDD" id="cd06603">
    <property type="entry name" value="GH31_GANC_GANAB_alpha"/>
    <property type="match status" value="1"/>
</dbReference>
<dbReference type="InterPro" id="IPR009011">
    <property type="entry name" value="Man6P_isomerase_rcpt-bd_dom_sf"/>
</dbReference>
<dbReference type="Proteomes" id="UP000249723">
    <property type="component" value="Unassembled WGS sequence"/>
</dbReference>
<dbReference type="GO" id="GO:0090599">
    <property type="term" value="F:alpha-glucosidase activity"/>
    <property type="evidence" value="ECO:0007669"/>
    <property type="project" value="TreeGrafter"/>
</dbReference>
<name>A0A2X0KAK0_9BASI</name>
<evidence type="ECO:0000256" key="6">
    <source>
        <dbReference type="ARBA" id="ARBA00022801"/>
    </source>
</evidence>
<evidence type="ECO:0000256" key="7">
    <source>
        <dbReference type="ARBA" id="ARBA00022824"/>
    </source>
</evidence>
<dbReference type="InterPro" id="IPR017853">
    <property type="entry name" value="GH"/>
</dbReference>
<dbReference type="InterPro" id="IPR011013">
    <property type="entry name" value="Gal_mutarotase_sf_dom"/>
</dbReference>
<keyword evidence="15" id="KW-1185">Reference proteome</keyword>
<feature type="coiled-coil region" evidence="12">
    <location>
        <begin position="1120"/>
        <end position="1191"/>
    </location>
</feature>
<dbReference type="InterPro" id="IPR048395">
    <property type="entry name" value="Glyco_hydro_31_C"/>
</dbReference>
<feature type="domain" description="MRH" evidence="13">
    <location>
        <begin position="1394"/>
        <end position="1497"/>
    </location>
</feature>
<dbReference type="Gene3D" id="2.60.40.1760">
    <property type="entry name" value="glycosyl hydrolase (family 31)"/>
    <property type="match status" value="1"/>
</dbReference>
<keyword evidence="5" id="KW-0732">Signal</keyword>
<evidence type="ECO:0000313" key="14">
    <source>
        <dbReference type="EMBL" id="SCZ88388.1"/>
    </source>
</evidence>
<dbReference type="GO" id="GO:0030246">
    <property type="term" value="F:carbohydrate binding"/>
    <property type="evidence" value="ECO:0007669"/>
    <property type="project" value="InterPro"/>
</dbReference>
<dbReference type="Pfam" id="PF01055">
    <property type="entry name" value="Glyco_hydro_31_2nd"/>
    <property type="match status" value="1"/>
</dbReference>
<dbReference type="SUPFAM" id="SSF50911">
    <property type="entry name" value="Mannose 6-phosphate receptor domain"/>
    <property type="match status" value="1"/>
</dbReference>
<evidence type="ECO:0000256" key="12">
    <source>
        <dbReference type="SAM" id="Coils"/>
    </source>
</evidence>
<dbReference type="InterPro" id="IPR030458">
    <property type="entry name" value="Glyco_hydro_31_AS"/>
</dbReference>
<dbReference type="GO" id="GO:0006491">
    <property type="term" value="P:N-glycan processing"/>
    <property type="evidence" value="ECO:0007669"/>
    <property type="project" value="TreeGrafter"/>
</dbReference>
<dbReference type="SUPFAM" id="SSF51011">
    <property type="entry name" value="Glycosyl hydrolase domain"/>
    <property type="match status" value="1"/>
</dbReference>
<accession>A0A2X0KAK0</accession>
<comment type="similarity">
    <text evidence="3">Belongs to the glycosyl hydrolase 31 family.</text>
</comment>
<dbReference type="InterPro" id="IPR044865">
    <property type="entry name" value="MRH_dom"/>
</dbReference>
<dbReference type="PANTHER" id="PTHR22762">
    <property type="entry name" value="ALPHA-GLUCOSIDASE"/>
    <property type="match status" value="1"/>
</dbReference>
<evidence type="ECO:0000256" key="8">
    <source>
        <dbReference type="ARBA" id="ARBA00023157"/>
    </source>
</evidence>
<dbReference type="Pfam" id="PF13015">
    <property type="entry name" value="PRKCSH_1"/>
    <property type="match status" value="1"/>
</dbReference>
<protein>
    <recommendedName>
        <fullName evidence="4">Glucosidase 2 subunit beta</fullName>
    </recommendedName>
    <alternativeName>
        <fullName evidence="11">Glucosidase II subunit alpha</fullName>
    </alternativeName>
</protein>
<dbReference type="Gene3D" id="2.60.40.1180">
    <property type="entry name" value="Golgi alpha-mannosidase II"/>
    <property type="match status" value="2"/>
</dbReference>
<keyword evidence="6" id="KW-0378">Hydrolase</keyword>
<dbReference type="SUPFAM" id="SSF74650">
    <property type="entry name" value="Galactose mutarotase-like"/>
    <property type="match status" value="1"/>
</dbReference>
<dbReference type="EMBL" id="FMWP01000012">
    <property type="protein sequence ID" value="SCZ88388.1"/>
    <property type="molecule type" value="Genomic_DNA"/>
</dbReference>
<gene>
    <name evidence="14" type="ORF">BZ3500_MVSOF-1268-A1-R1_CHR2-1G04378</name>
</gene>
<dbReference type="PROSITE" id="PS51914">
    <property type="entry name" value="MRH"/>
    <property type="match status" value="1"/>
</dbReference>
<dbReference type="GO" id="GO:0017177">
    <property type="term" value="C:glucosidase II complex"/>
    <property type="evidence" value="ECO:0007669"/>
    <property type="project" value="TreeGrafter"/>
</dbReference>
<dbReference type="InterPro" id="IPR000322">
    <property type="entry name" value="Glyco_hydro_31_TIM"/>
</dbReference>
<evidence type="ECO:0000256" key="11">
    <source>
        <dbReference type="ARBA" id="ARBA00042895"/>
    </source>
</evidence>
<organism evidence="14 15">
    <name type="scientific">Microbotryum saponariae</name>
    <dbReference type="NCBI Taxonomy" id="289078"/>
    <lineage>
        <taxon>Eukaryota</taxon>
        <taxon>Fungi</taxon>
        <taxon>Dikarya</taxon>
        <taxon>Basidiomycota</taxon>
        <taxon>Pucciniomycotina</taxon>
        <taxon>Microbotryomycetes</taxon>
        <taxon>Microbotryales</taxon>
        <taxon>Microbotryaceae</taxon>
        <taxon>Microbotryum</taxon>
    </lineage>
</organism>
<dbReference type="InterPro" id="IPR036607">
    <property type="entry name" value="PRKCSH"/>
</dbReference>
<evidence type="ECO:0000259" key="13">
    <source>
        <dbReference type="PROSITE" id="PS51914"/>
    </source>
</evidence>
<dbReference type="PROSITE" id="PS50068">
    <property type="entry name" value="LDLRA_2"/>
    <property type="match status" value="1"/>
</dbReference>
<dbReference type="Gene3D" id="2.70.130.10">
    <property type="entry name" value="Mannose-6-phosphate receptor binding domain"/>
    <property type="match status" value="1"/>
</dbReference>
<dbReference type="GO" id="GO:0005975">
    <property type="term" value="P:carbohydrate metabolic process"/>
    <property type="evidence" value="ECO:0007669"/>
    <property type="project" value="InterPro"/>
</dbReference>
<evidence type="ECO:0000256" key="9">
    <source>
        <dbReference type="ARBA" id="ARBA00023180"/>
    </source>
</evidence>
<reference evidence="15" key="1">
    <citation type="submission" date="2016-10" db="EMBL/GenBank/DDBJ databases">
        <authorList>
            <person name="Jeantristanb JTB J.-T."/>
            <person name="Ricardo R."/>
        </authorList>
    </citation>
    <scope>NUCLEOTIDE SEQUENCE [LARGE SCALE GENOMIC DNA]</scope>
</reference>
<keyword evidence="10" id="KW-0326">Glycosidase</keyword>
<evidence type="ECO:0000256" key="10">
    <source>
        <dbReference type="ARBA" id="ARBA00023295"/>
    </source>
</evidence>
<evidence type="ECO:0000256" key="3">
    <source>
        <dbReference type="ARBA" id="ARBA00007806"/>
    </source>
</evidence>
<dbReference type="PANTHER" id="PTHR22762:SF54">
    <property type="entry name" value="BCDNA.GH04962"/>
    <property type="match status" value="1"/>
</dbReference>
<comment type="pathway">
    <text evidence="2">Glycan metabolism; N-glycan metabolism.</text>
</comment>
<keyword evidence="7" id="KW-0256">Endoplasmic reticulum</keyword>
<dbReference type="Pfam" id="PF13802">
    <property type="entry name" value="Gal_mutarotas_2"/>
    <property type="match status" value="1"/>
</dbReference>
<dbReference type="Gene3D" id="3.20.20.80">
    <property type="entry name" value="Glycosidases"/>
    <property type="match status" value="2"/>
</dbReference>
<dbReference type="OrthoDB" id="3237269at2759"/>
<keyword evidence="12" id="KW-0175">Coiled coil</keyword>
<sequence length="1509" mass="170008">MARTRPTAKTKPSSTWSRSLSVLLLVWATIASVDVVIAVKKQDFKTCEQSGFCNRNRQLADRAIDASSAWKSPYSIPSPPRFEAGRYVASVKNALFPSIGFRLEIRFQHDGLARVIVDEVDGLRQRYNETASWALVQEPVLDLDDAHYSVEIDAKQSTISYGPPQHGQQVQVQHDPLLITFLRDGQPHIVLNERGLFNMEHFRVKPIAGQDQGEVVIQDPDHPTEQTVIVPEKAYPGFLPASDDGMWEENFNGKQDSKPKGPESLSLDINFPGYEHVYGIPQHASTLSLKQTRGGTNAYTDPYRLYNLDVFEYDVDSEMAIYGSIPFMKAHRAGSTVAVFAAIGSEMWIDITKSSTPKLITSAFKKRSRDGASTDAGPSPVTTSTHWIAESGILDLFVFLGPSSLDIFDQYTTLTGKIPMPQYFATAYHQCRWNYVNEEDVQEVQTKFDEFDIPMDVMWLDIEYAEEHKYFIWNKDYFPTPEKMQQKLVDRGRQLVAIVDPHIKRTSSLHVYKEAQDLDVLCKDRDGNEYRGWCWTGDSAWVDFFHPKSWDWWVSLYRFDKFVGSTKNLFIWNDMNEPSIFDGPEITMHKDAIHYGGWEHRDVHNINGMLYQNITARGLVEREPVPRRPFVLTRAFFAGSQRFGAMWTGDNLGRWSHLQSTLPMLLTNGIAGMTFAGSDTGGFFGDPSEEMMTRWYQVGALSPFFRAHGHLDTKRREPYLFAEPYRLIMRDSIRLRYKILPAMYTAFYEASRTGIPILRPQYVVFPNDPKGFDMEDQFYLGSTGLLAKPVVHEGVTQAEVYISDDQPYYHYFNHDLHFGVASGGTTIKVAAPLDSTPLFHRGGSIFPRRDLVRRSSILMWKDPITLVVAVDLTGTKAEGSLYLDDGESFDHEKGDFVHRGFQLAPASPDSKSLVLSSRSLVDASAVGLKTYDATSNAWAKKIEDVVVREIRILGLASKPTCVRLSGTQQGLEFDWMDGLAASSARRRGGRRSTELVIKDAGALVVQDWDITLDFEGDACLTVPAIDHEARLQSPECAPGQFYCQNQGFTPSCILRSRVNDGICDPECCDGSDETDGKAKCGNFCAELGRENARLLAEKKRKHRVGAAIRRDYIKFGVKEKARLRDEIEKGQKELERLTVKQQSSQATLERLENEAAGDIQRKKESLLYEKIVEMQHAIEALQKHRQNLEGHIVELSGVLADLSLTRIPLVLTCVQRDFNPNYQDMAVLGATRAFKEWQTTNNLLDEDGKPYQAEGELLQVPVANDIVDLTDDQLNALCNEDPLNLIDSLSTRVGERVIPSSSSTIFNIGEYIPDKFKPRYDAFKKSLMDVLVSTGIIYPSASTEGAETAELTSARAAVSALVDEKGRLEERISSAQDDLNRNYGRDWEWKKLAETCLEKEHGGFEYNVCFLDKAEQIQHGVRTSLGTFSGWSPTATVGTDEYYLEQSYSEGARCWNGPVRSSRVLLTCGTKNELVSVTEPDKCLYLFKINTPAVCFEEATNSSNEKDEL</sequence>
<dbReference type="InterPro" id="IPR002172">
    <property type="entry name" value="LDrepeatLR_classA_rpt"/>
</dbReference>
<proteinExistence type="inferred from homology"/>
<evidence type="ECO:0000313" key="15">
    <source>
        <dbReference type="Proteomes" id="UP000249723"/>
    </source>
</evidence>
<keyword evidence="8" id="KW-1015">Disulfide bond</keyword>
<dbReference type="STRING" id="289078.A0A2X0KAK0"/>
<dbReference type="SUPFAM" id="SSF51445">
    <property type="entry name" value="(Trans)glycosidases"/>
    <property type="match status" value="1"/>
</dbReference>
<evidence type="ECO:0000256" key="2">
    <source>
        <dbReference type="ARBA" id="ARBA00004833"/>
    </source>
</evidence>
<dbReference type="InterPro" id="IPR025887">
    <property type="entry name" value="Glyco_hydro_31_N_dom"/>
</dbReference>
<dbReference type="Pfam" id="PF21365">
    <property type="entry name" value="Glyco_hydro_31_3rd"/>
    <property type="match status" value="1"/>
</dbReference>
<dbReference type="Pfam" id="PF12999">
    <property type="entry name" value="PRKCSH-like"/>
    <property type="match status" value="1"/>
</dbReference>
<dbReference type="CDD" id="cd14752">
    <property type="entry name" value="GH31_N"/>
    <property type="match status" value="1"/>
</dbReference>
<evidence type="ECO:0000256" key="1">
    <source>
        <dbReference type="ARBA" id="ARBA00004240"/>
    </source>
</evidence>
<evidence type="ECO:0000256" key="4">
    <source>
        <dbReference type="ARBA" id="ARBA00022387"/>
    </source>
</evidence>
<evidence type="ECO:0000256" key="5">
    <source>
        <dbReference type="ARBA" id="ARBA00022729"/>
    </source>
</evidence>